<dbReference type="AlphaFoldDB" id="A0A1H9KB19"/>
<protein>
    <submittedName>
        <fullName evidence="3">Tat (Twin-arginine translocation) pathway signal sequence</fullName>
    </submittedName>
</protein>
<feature type="compositionally biased region" description="Basic and acidic residues" evidence="1">
    <location>
        <begin position="444"/>
        <end position="465"/>
    </location>
</feature>
<dbReference type="Gene3D" id="2.40.10.480">
    <property type="match status" value="1"/>
</dbReference>
<dbReference type="InterPro" id="IPR011047">
    <property type="entry name" value="Quinoprotein_ADH-like_sf"/>
</dbReference>
<dbReference type="SUPFAM" id="SSF50998">
    <property type="entry name" value="Quinoprotein alcohol dehydrogenase-like"/>
    <property type="match status" value="2"/>
</dbReference>
<dbReference type="InterPro" id="IPR018391">
    <property type="entry name" value="PQQ_b-propeller_rpt"/>
</dbReference>
<feature type="domain" description="Pyrrolo-quinoline quinone repeat" evidence="2">
    <location>
        <begin position="111"/>
        <end position="208"/>
    </location>
</feature>
<dbReference type="OrthoDB" id="177634at2157"/>
<feature type="region of interest" description="Disordered" evidence="1">
    <location>
        <begin position="414"/>
        <end position="490"/>
    </location>
</feature>
<dbReference type="RefSeq" id="WP_175480146.1">
    <property type="nucleotide sequence ID" value="NZ_FOFD01000003.1"/>
</dbReference>
<dbReference type="InterPro" id="IPR002372">
    <property type="entry name" value="PQQ_rpt_dom"/>
</dbReference>
<feature type="domain" description="Pyrrolo-quinoline quinone repeat" evidence="2">
    <location>
        <begin position="223"/>
        <end position="415"/>
    </location>
</feature>
<dbReference type="SMART" id="SM00564">
    <property type="entry name" value="PQQ"/>
    <property type="match status" value="7"/>
</dbReference>
<dbReference type="NCBIfam" id="TIGR01409">
    <property type="entry name" value="TAT_signal_seq"/>
    <property type="match status" value="1"/>
</dbReference>
<dbReference type="InterPro" id="IPR015943">
    <property type="entry name" value="WD40/YVTN_repeat-like_dom_sf"/>
</dbReference>
<organism evidence="3 4">
    <name type="scientific">Natrinema salaciae</name>
    <dbReference type="NCBI Taxonomy" id="1186196"/>
    <lineage>
        <taxon>Archaea</taxon>
        <taxon>Methanobacteriati</taxon>
        <taxon>Methanobacteriota</taxon>
        <taxon>Stenosarchaea group</taxon>
        <taxon>Halobacteria</taxon>
        <taxon>Halobacteriales</taxon>
        <taxon>Natrialbaceae</taxon>
        <taxon>Natrinema</taxon>
    </lineage>
</organism>
<accession>A0A1H9KB19</accession>
<dbReference type="STRING" id="1186196.SAMN04489841_2866"/>
<dbReference type="Gene3D" id="2.40.128.630">
    <property type="match status" value="2"/>
</dbReference>
<sequence>MPQTRRRFLKGCATAAAAGSVLTGTGGAVPTDDTAENDVRENDVVDELPPHPPEAAGGWSAFRGGYGKTAAVGSDHGFGDGFAFDTLEADWTADVAGLPVVDDGTAYVSVDGTVRALNAADGSIEWQSKAVGASEPPTVGYGTVYVSGEKTVTALDSASGDVLWQTALDADDPSVSAPTVAFERVYVCADGTLYAIDCETGTIDWRRDSVTINVGDPWNEPKEVERAIGHEVVANDEHVFTIAESGTIAGLDPLTGEEQLATDTYYYHLSDLTATDDSVFVRTESEAVVAYDSSTGERDGVWDGGIRRFAVRGGMLVFVTRYRLVAVDLESGDQQWAVGNYSHCIGEPVIACNTVLVSIGLRGGEYKNSLVAFDLDDGSEQWVFSRAESASVGGRCVVANRTIYIDDGGLTAIRRGGSGRDGSAEDGSEDGESDDPGQDGENGDADHGGEHADRGDENETDREPNDPGNGGANDQLERDDDGGDAGGRGNHTLLLRKLLTWMP</sequence>
<dbReference type="PANTHER" id="PTHR34512:SF30">
    <property type="entry name" value="OUTER MEMBRANE PROTEIN ASSEMBLY FACTOR BAMB"/>
    <property type="match status" value="1"/>
</dbReference>
<dbReference type="PANTHER" id="PTHR34512">
    <property type="entry name" value="CELL SURFACE PROTEIN"/>
    <property type="match status" value="1"/>
</dbReference>
<keyword evidence="4" id="KW-1185">Reference proteome</keyword>
<dbReference type="Pfam" id="PF13360">
    <property type="entry name" value="PQQ_2"/>
    <property type="match status" value="2"/>
</dbReference>
<dbReference type="InterPro" id="IPR019546">
    <property type="entry name" value="TAT_signal_bac_arc"/>
</dbReference>
<dbReference type="PROSITE" id="PS51318">
    <property type="entry name" value="TAT"/>
    <property type="match status" value="1"/>
</dbReference>
<dbReference type="Gene3D" id="2.130.10.10">
    <property type="entry name" value="YVTN repeat-like/Quinoprotein amine dehydrogenase"/>
    <property type="match status" value="1"/>
</dbReference>
<gene>
    <name evidence="3" type="ORF">SAMN04489841_2866</name>
</gene>
<proteinExistence type="predicted"/>
<evidence type="ECO:0000313" key="4">
    <source>
        <dbReference type="Proteomes" id="UP000199114"/>
    </source>
</evidence>
<reference evidence="4" key="1">
    <citation type="submission" date="2016-10" db="EMBL/GenBank/DDBJ databases">
        <authorList>
            <person name="Varghese N."/>
            <person name="Submissions S."/>
        </authorList>
    </citation>
    <scope>NUCLEOTIDE SEQUENCE [LARGE SCALE GENOMIC DNA]</scope>
    <source>
        <strain evidence="4">DSM 25055</strain>
    </source>
</reference>
<dbReference type="InterPro" id="IPR006311">
    <property type="entry name" value="TAT_signal"/>
</dbReference>
<evidence type="ECO:0000259" key="2">
    <source>
        <dbReference type="Pfam" id="PF13360"/>
    </source>
</evidence>
<evidence type="ECO:0000256" key="1">
    <source>
        <dbReference type="SAM" id="MobiDB-lite"/>
    </source>
</evidence>
<evidence type="ECO:0000313" key="3">
    <source>
        <dbReference type="EMBL" id="SEQ96406.1"/>
    </source>
</evidence>
<dbReference type="Proteomes" id="UP000199114">
    <property type="component" value="Unassembled WGS sequence"/>
</dbReference>
<dbReference type="EMBL" id="FOFD01000003">
    <property type="protein sequence ID" value="SEQ96406.1"/>
    <property type="molecule type" value="Genomic_DNA"/>
</dbReference>
<name>A0A1H9KB19_9EURY</name>
<feature type="compositionally biased region" description="Acidic residues" evidence="1">
    <location>
        <begin position="424"/>
        <end position="443"/>
    </location>
</feature>